<evidence type="ECO:0000256" key="3">
    <source>
        <dbReference type="ARBA" id="ARBA00022801"/>
    </source>
</evidence>
<name>A0A9W9ZB29_9CNID</name>
<dbReference type="OrthoDB" id="2285229at2759"/>
<organism evidence="8 9">
    <name type="scientific">Desmophyllum pertusum</name>
    <dbReference type="NCBI Taxonomy" id="174260"/>
    <lineage>
        <taxon>Eukaryota</taxon>
        <taxon>Metazoa</taxon>
        <taxon>Cnidaria</taxon>
        <taxon>Anthozoa</taxon>
        <taxon>Hexacorallia</taxon>
        <taxon>Scleractinia</taxon>
        <taxon>Caryophylliina</taxon>
        <taxon>Caryophylliidae</taxon>
        <taxon>Desmophyllum</taxon>
    </lineage>
</organism>
<feature type="domain" description="DNA2/NAM7 helicase helicase" evidence="6">
    <location>
        <begin position="22"/>
        <end position="211"/>
    </location>
</feature>
<dbReference type="Pfam" id="PF13087">
    <property type="entry name" value="AAA_12"/>
    <property type="match status" value="1"/>
</dbReference>
<gene>
    <name evidence="8" type="primary">HELZ2_17</name>
    <name evidence="8" type="ORF">OS493_023647</name>
</gene>
<dbReference type="GO" id="GO:0043139">
    <property type="term" value="F:5'-3' DNA helicase activity"/>
    <property type="evidence" value="ECO:0007669"/>
    <property type="project" value="TreeGrafter"/>
</dbReference>
<dbReference type="InterPro" id="IPR027417">
    <property type="entry name" value="P-loop_NTPase"/>
</dbReference>
<keyword evidence="2" id="KW-0547">Nucleotide-binding</keyword>
<dbReference type="AlphaFoldDB" id="A0A9W9ZB29"/>
<evidence type="ECO:0000256" key="1">
    <source>
        <dbReference type="ARBA" id="ARBA00007913"/>
    </source>
</evidence>
<dbReference type="GO" id="GO:0016787">
    <property type="term" value="F:hydrolase activity"/>
    <property type="evidence" value="ECO:0007669"/>
    <property type="project" value="UniProtKB-KW"/>
</dbReference>
<reference evidence="8" key="1">
    <citation type="submission" date="2023-01" db="EMBL/GenBank/DDBJ databases">
        <title>Genome assembly of the deep-sea coral Lophelia pertusa.</title>
        <authorList>
            <person name="Herrera S."/>
            <person name="Cordes E."/>
        </authorList>
    </citation>
    <scope>NUCLEOTIDE SEQUENCE</scope>
    <source>
        <strain evidence="8">USNM1676648</strain>
        <tissue evidence="8">Polyp</tissue>
    </source>
</reference>
<comment type="caution">
    <text evidence="8">The sequence shown here is derived from an EMBL/GenBank/DDBJ whole genome shotgun (WGS) entry which is preliminary data.</text>
</comment>
<dbReference type="Pfam" id="PF13086">
    <property type="entry name" value="AAA_11"/>
    <property type="match status" value="1"/>
</dbReference>
<dbReference type="InterPro" id="IPR050534">
    <property type="entry name" value="Coronavir_polyprotein_1ab"/>
</dbReference>
<dbReference type="InterPro" id="IPR041679">
    <property type="entry name" value="DNA2/NAM7-like_C"/>
</dbReference>
<dbReference type="Gene3D" id="3.40.50.300">
    <property type="entry name" value="P-loop containing nucleotide triphosphate hydrolases"/>
    <property type="match status" value="2"/>
</dbReference>
<keyword evidence="5" id="KW-0067">ATP-binding</keyword>
<keyword evidence="9" id="KW-1185">Reference proteome</keyword>
<dbReference type="GO" id="GO:0005524">
    <property type="term" value="F:ATP binding"/>
    <property type="evidence" value="ECO:0007669"/>
    <property type="project" value="UniProtKB-KW"/>
</dbReference>
<dbReference type="EMBL" id="MU826367">
    <property type="protein sequence ID" value="KAJ7378392.1"/>
    <property type="molecule type" value="Genomic_DNA"/>
</dbReference>
<dbReference type="PANTHER" id="PTHR43788">
    <property type="entry name" value="DNA2/NAM7 HELICASE FAMILY MEMBER"/>
    <property type="match status" value="1"/>
</dbReference>
<sequence length="424" mass="48695">MQPQRYQEYFDIVDPISAVGFKAPPQVIYCGPSNKSVDAVAKYMLQILELKIIRVYGDLREQAEFPIPNKRKHLKSSTDDEDEELKAVSLHHVIRRDPCPFASQLQEYENSFKADREKGVRTSEKEVEDYRKLIGEAENWALQSTGVQIILCTCAVAGSPRIMKSCNNIQQCIVDECGMCLEPESLVPITCSRARQVVLIGDHKQLQPIIQDNLAMTLGLNVSMFERLSKRAKMLELQYRMQKDICKFPSNYFYDGKLKTDPSVPTRDLQLQSFWPTNVPMAFCHVEGEEESSAIKTAQSNEQSKSNEKEVRKVVHVARNLVYKHDVQASDVVILSPYREQRSKIIAVLQGVLRCKDILVTTIAKSQGSEWNYVILSLVRSLKKDELYPEPSLHWLREHLGFLTDEYLMNVGLTRARKRPLYHW</sequence>
<evidence type="ECO:0000259" key="6">
    <source>
        <dbReference type="Pfam" id="PF13086"/>
    </source>
</evidence>
<protein>
    <submittedName>
        <fullName evidence="8">Helicase</fullName>
    </submittedName>
</protein>
<accession>A0A9W9ZB29</accession>
<evidence type="ECO:0000313" key="9">
    <source>
        <dbReference type="Proteomes" id="UP001163046"/>
    </source>
</evidence>
<evidence type="ECO:0000313" key="8">
    <source>
        <dbReference type="EMBL" id="KAJ7378392.1"/>
    </source>
</evidence>
<dbReference type="InterPro" id="IPR047187">
    <property type="entry name" value="SF1_C_Upf1"/>
</dbReference>
<proteinExistence type="inferred from homology"/>
<dbReference type="SUPFAM" id="SSF52540">
    <property type="entry name" value="P-loop containing nucleoside triphosphate hydrolases"/>
    <property type="match status" value="1"/>
</dbReference>
<dbReference type="CDD" id="cd18808">
    <property type="entry name" value="SF1_C_Upf1"/>
    <property type="match status" value="1"/>
</dbReference>
<feature type="domain" description="DNA2/NAM7 helicase-like C-terminal" evidence="7">
    <location>
        <begin position="220"/>
        <end position="418"/>
    </location>
</feature>
<evidence type="ECO:0000256" key="5">
    <source>
        <dbReference type="ARBA" id="ARBA00022840"/>
    </source>
</evidence>
<keyword evidence="3" id="KW-0378">Hydrolase</keyword>
<dbReference type="InterPro" id="IPR041677">
    <property type="entry name" value="DNA2/NAM7_AAA_11"/>
</dbReference>
<evidence type="ECO:0000256" key="4">
    <source>
        <dbReference type="ARBA" id="ARBA00022806"/>
    </source>
</evidence>
<dbReference type="PANTHER" id="PTHR43788:SF16">
    <property type="entry name" value="HELICASE WITH ZINC FINGER 2"/>
    <property type="match status" value="1"/>
</dbReference>
<evidence type="ECO:0000256" key="2">
    <source>
        <dbReference type="ARBA" id="ARBA00022741"/>
    </source>
</evidence>
<evidence type="ECO:0000259" key="7">
    <source>
        <dbReference type="Pfam" id="PF13087"/>
    </source>
</evidence>
<keyword evidence="4 8" id="KW-0347">Helicase</keyword>
<comment type="similarity">
    <text evidence="1">Belongs to the DNA2/NAM7 helicase family.</text>
</comment>
<dbReference type="Proteomes" id="UP001163046">
    <property type="component" value="Unassembled WGS sequence"/>
</dbReference>